<dbReference type="GO" id="GO:0009307">
    <property type="term" value="P:DNA restriction-modification system"/>
    <property type="evidence" value="ECO:0007669"/>
    <property type="project" value="UniProtKB-KW"/>
</dbReference>
<evidence type="ECO:0000256" key="2">
    <source>
        <dbReference type="ARBA" id="ARBA00022747"/>
    </source>
</evidence>
<keyword evidence="3" id="KW-0238">DNA-binding</keyword>
<dbReference type="InterPro" id="IPR052021">
    <property type="entry name" value="Type-I_RS_S_subunit"/>
</dbReference>
<dbReference type="Proteomes" id="UP000054926">
    <property type="component" value="Unassembled WGS sequence"/>
</dbReference>
<accession>A0A0W0ZC74</accession>
<evidence type="ECO:0000256" key="1">
    <source>
        <dbReference type="ARBA" id="ARBA00010923"/>
    </source>
</evidence>
<dbReference type="STRING" id="947033.Lste_2917"/>
<dbReference type="PATRIC" id="fig|947033.5.peg.3092"/>
<dbReference type="InterPro" id="IPR000055">
    <property type="entry name" value="Restrct_endonuc_typeI_TRD"/>
</dbReference>
<dbReference type="InterPro" id="IPR044946">
    <property type="entry name" value="Restrct_endonuc_typeI_TRD_sf"/>
</dbReference>
<evidence type="ECO:0000259" key="4">
    <source>
        <dbReference type="Pfam" id="PF01420"/>
    </source>
</evidence>
<dbReference type="PANTHER" id="PTHR30408">
    <property type="entry name" value="TYPE-1 RESTRICTION ENZYME ECOKI SPECIFICITY PROTEIN"/>
    <property type="match status" value="1"/>
</dbReference>
<dbReference type="Pfam" id="PF01420">
    <property type="entry name" value="Methylase_S"/>
    <property type="match status" value="1"/>
</dbReference>
<gene>
    <name evidence="5" type="ORF">Lste_2917</name>
</gene>
<keyword evidence="6" id="KW-1185">Reference proteome</keyword>
<keyword evidence="2" id="KW-0680">Restriction system</keyword>
<evidence type="ECO:0000313" key="6">
    <source>
        <dbReference type="Proteomes" id="UP000054926"/>
    </source>
</evidence>
<comment type="caution">
    <text evidence="5">The sequence shown here is derived from an EMBL/GenBank/DDBJ whole genome shotgun (WGS) entry which is preliminary data.</text>
</comment>
<proteinExistence type="inferred from homology"/>
<dbReference type="SUPFAM" id="SSF116734">
    <property type="entry name" value="DNA methylase specificity domain"/>
    <property type="match status" value="1"/>
</dbReference>
<feature type="domain" description="Type I restriction modification DNA specificity" evidence="4">
    <location>
        <begin position="4"/>
        <end position="74"/>
    </location>
</feature>
<dbReference type="AlphaFoldDB" id="A0A0W0ZC74"/>
<dbReference type="PANTHER" id="PTHR30408:SF12">
    <property type="entry name" value="TYPE I RESTRICTION ENZYME MJAVIII SPECIFICITY SUBUNIT"/>
    <property type="match status" value="1"/>
</dbReference>
<evidence type="ECO:0000313" key="5">
    <source>
        <dbReference type="EMBL" id="KTD66711.1"/>
    </source>
</evidence>
<dbReference type="GO" id="GO:0003677">
    <property type="term" value="F:DNA binding"/>
    <property type="evidence" value="ECO:0007669"/>
    <property type="project" value="UniProtKB-KW"/>
</dbReference>
<reference evidence="5 6" key="1">
    <citation type="submission" date="2015-11" db="EMBL/GenBank/DDBJ databases">
        <title>Genomic analysis of 38 Legionella species identifies large and diverse effector repertoires.</title>
        <authorList>
            <person name="Burstein D."/>
            <person name="Amaro F."/>
            <person name="Zusman T."/>
            <person name="Lifshitz Z."/>
            <person name="Cohen O."/>
            <person name="Gilbert J.A."/>
            <person name="Pupko T."/>
            <person name="Shuman H.A."/>
            <person name="Segal G."/>
        </authorList>
    </citation>
    <scope>NUCLEOTIDE SEQUENCE [LARGE SCALE GENOMIC DNA]</scope>
    <source>
        <strain evidence="5 6">IMVS3376</strain>
    </source>
</reference>
<dbReference type="OrthoDB" id="5677527at2"/>
<protein>
    <recommendedName>
        <fullName evidence="4">Type I restriction modification DNA specificity domain-containing protein</fullName>
    </recommendedName>
</protein>
<sequence>MGKTDYCLSQRLFAIRANQKFVLSIYLYYELSKGHGFSQILGSLSGSTVFGIRQDVLRTIKIVIPDLSLQQRFDETVLPQLKQIKNLEEENRQLAKLREWLIPMLMNGQISVK</sequence>
<comment type="similarity">
    <text evidence="1">Belongs to the type-I restriction system S methylase family.</text>
</comment>
<evidence type="ECO:0000256" key="3">
    <source>
        <dbReference type="ARBA" id="ARBA00023125"/>
    </source>
</evidence>
<dbReference type="EMBL" id="LNYY01000021">
    <property type="protein sequence ID" value="KTD66711.1"/>
    <property type="molecule type" value="Genomic_DNA"/>
</dbReference>
<organism evidence="5 6">
    <name type="scientific">Legionella steelei</name>
    <dbReference type="NCBI Taxonomy" id="947033"/>
    <lineage>
        <taxon>Bacteria</taxon>
        <taxon>Pseudomonadati</taxon>
        <taxon>Pseudomonadota</taxon>
        <taxon>Gammaproteobacteria</taxon>
        <taxon>Legionellales</taxon>
        <taxon>Legionellaceae</taxon>
        <taxon>Legionella</taxon>
    </lineage>
</organism>
<name>A0A0W0ZC74_9GAMM</name>
<dbReference type="Gene3D" id="3.90.220.20">
    <property type="entry name" value="DNA methylase specificity domains"/>
    <property type="match status" value="1"/>
</dbReference>